<dbReference type="Proteomes" id="UP000055024">
    <property type="component" value="Unassembled WGS sequence"/>
</dbReference>
<evidence type="ECO:0000256" key="1">
    <source>
        <dbReference type="SAM" id="MobiDB-lite"/>
    </source>
</evidence>
<feature type="region of interest" description="Disordered" evidence="1">
    <location>
        <begin position="99"/>
        <end position="135"/>
    </location>
</feature>
<evidence type="ECO:0000313" key="2">
    <source>
        <dbReference type="EMBL" id="KRZ11814.1"/>
    </source>
</evidence>
<accession>A0A0V1HMQ3</accession>
<feature type="compositionally biased region" description="Basic and acidic residues" evidence="1">
    <location>
        <begin position="122"/>
        <end position="135"/>
    </location>
</feature>
<protein>
    <submittedName>
        <fullName evidence="2">Uncharacterized protein</fullName>
    </submittedName>
</protein>
<sequence>MINKDGENLSLLYSHDTGGQIKQIKTFVTQQLLQVLRSLTNEEFHEIRIKQTTGRVEGLNAIGNYRDNSIQKLHKMQSPCIKYSRYYLQQYGIGKNCVEKETEKEDNEEEEEEEETPLAHWRNADLTRKSTQIED</sequence>
<feature type="compositionally biased region" description="Acidic residues" evidence="1">
    <location>
        <begin position="104"/>
        <end position="116"/>
    </location>
</feature>
<dbReference type="OrthoDB" id="10391426at2759"/>
<keyword evidence="3" id="KW-1185">Reference proteome</keyword>
<organism evidence="2 3">
    <name type="scientific">Trichinella zimbabwensis</name>
    <dbReference type="NCBI Taxonomy" id="268475"/>
    <lineage>
        <taxon>Eukaryota</taxon>
        <taxon>Metazoa</taxon>
        <taxon>Ecdysozoa</taxon>
        <taxon>Nematoda</taxon>
        <taxon>Enoplea</taxon>
        <taxon>Dorylaimia</taxon>
        <taxon>Trichinellida</taxon>
        <taxon>Trichinellidae</taxon>
        <taxon>Trichinella</taxon>
    </lineage>
</organism>
<name>A0A0V1HMQ3_9BILA</name>
<proteinExistence type="predicted"/>
<reference evidence="2 3" key="1">
    <citation type="submission" date="2015-01" db="EMBL/GenBank/DDBJ databases">
        <title>Evolution of Trichinella species and genotypes.</title>
        <authorList>
            <person name="Korhonen P.K."/>
            <person name="Edoardo P."/>
            <person name="Giuseppe L.R."/>
            <person name="Gasser R.B."/>
        </authorList>
    </citation>
    <scope>NUCLEOTIDE SEQUENCE [LARGE SCALE GENOMIC DNA]</scope>
    <source>
        <strain evidence="2">ISS1029</strain>
    </source>
</reference>
<comment type="caution">
    <text evidence="2">The sequence shown here is derived from an EMBL/GenBank/DDBJ whole genome shotgun (WGS) entry which is preliminary data.</text>
</comment>
<dbReference type="EMBL" id="JYDP01000046">
    <property type="protein sequence ID" value="KRZ11814.1"/>
    <property type="molecule type" value="Genomic_DNA"/>
</dbReference>
<evidence type="ECO:0000313" key="3">
    <source>
        <dbReference type="Proteomes" id="UP000055024"/>
    </source>
</evidence>
<dbReference type="AlphaFoldDB" id="A0A0V1HMQ3"/>
<gene>
    <name evidence="2" type="ORF">T11_14437</name>
</gene>